<dbReference type="Pfam" id="PF01979">
    <property type="entry name" value="Amidohydro_1"/>
    <property type="match status" value="1"/>
</dbReference>
<organism evidence="4">
    <name type="scientific">freshwater metagenome</name>
    <dbReference type="NCBI Taxonomy" id="449393"/>
    <lineage>
        <taxon>unclassified sequences</taxon>
        <taxon>metagenomes</taxon>
        <taxon>ecological metagenomes</taxon>
    </lineage>
</organism>
<dbReference type="InterPro" id="IPR050287">
    <property type="entry name" value="MTA/SAH_deaminase"/>
</dbReference>
<dbReference type="InterPro" id="IPR032466">
    <property type="entry name" value="Metal_Hydrolase"/>
</dbReference>
<dbReference type="SUPFAM" id="SSF51556">
    <property type="entry name" value="Metallo-dependent hydrolases"/>
    <property type="match status" value="1"/>
</dbReference>
<dbReference type="GO" id="GO:0016810">
    <property type="term" value="F:hydrolase activity, acting on carbon-nitrogen (but not peptide) bonds"/>
    <property type="evidence" value="ECO:0007669"/>
    <property type="project" value="InterPro"/>
</dbReference>
<sequence>MSSTSNSVLIKNARYVVTSNTSDEILENVSILIRDGVIAEINPSSAAEGIEVFDAGGHLIMPGLINSHTHLAMSLLRGWAEGVDLQGFLERVWAAEGAIMDPETCALGTELAAGEALLGGTTTALDMYFHPTATHRAAAQVGLRHIAGPIFLDFEGIDGLKWPDRIALAKNWPASAAEIGGPFIPLYFMPHSTYTDSPEHLTEVAALGKSMGARVHLHVSETQMENEDVNTRFGKTPTEILRDTKILDLPTVYGHGVHLSDSDIEISLARGASVAHCPGSNLKLNSGIADIMKYKAAGLKVGLGTDGCSSSNDLDMWPVLRLAAHLVSLNHGAKSVDTSSIVRSATIESAEALGLGDRVGSIEVGKEADLIAIDLSALHLTPVHDVFALLVYAVGRSDVSDVWVAGNRVVRNRALSHVDTADLRARVEKRVEALDSLK</sequence>
<proteinExistence type="predicted"/>
<evidence type="ECO:0000256" key="1">
    <source>
        <dbReference type="ARBA" id="ARBA00022801"/>
    </source>
</evidence>
<keyword evidence="1" id="KW-0378">Hydrolase</keyword>
<dbReference type="SUPFAM" id="SSF51338">
    <property type="entry name" value="Composite domain of metallo-dependent hydrolases"/>
    <property type="match status" value="1"/>
</dbReference>
<dbReference type="InterPro" id="IPR011059">
    <property type="entry name" value="Metal-dep_hydrolase_composite"/>
</dbReference>
<gene>
    <name evidence="3" type="ORF">UFOPK2423_01228</name>
    <name evidence="4" type="ORF">UFOPK3266_01274</name>
</gene>
<protein>
    <submittedName>
        <fullName evidence="4">Unannotated protein</fullName>
    </submittedName>
</protein>
<dbReference type="CDD" id="cd01298">
    <property type="entry name" value="ATZ_TRZ_like"/>
    <property type="match status" value="1"/>
</dbReference>
<dbReference type="PANTHER" id="PTHR43794">
    <property type="entry name" value="AMINOHYDROLASE SSNA-RELATED"/>
    <property type="match status" value="1"/>
</dbReference>
<evidence type="ECO:0000313" key="3">
    <source>
        <dbReference type="EMBL" id="CAB4702087.1"/>
    </source>
</evidence>
<dbReference type="PANTHER" id="PTHR43794:SF11">
    <property type="entry name" value="AMIDOHYDROLASE-RELATED DOMAIN-CONTAINING PROTEIN"/>
    <property type="match status" value="1"/>
</dbReference>
<dbReference type="InterPro" id="IPR006680">
    <property type="entry name" value="Amidohydro-rel"/>
</dbReference>
<dbReference type="EMBL" id="CAEZXN010000031">
    <property type="protein sequence ID" value="CAB4702087.1"/>
    <property type="molecule type" value="Genomic_DNA"/>
</dbReference>
<name>A0A6J7BL27_9ZZZZ</name>
<evidence type="ECO:0000313" key="4">
    <source>
        <dbReference type="EMBL" id="CAB4844903.1"/>
    </source>
</evidence>
<evidence type="ECO:0000259" key="2">
    <source>
        <dbReference type="Pfam" id="PF01979"/>
    </source>
</evidence>
<accession>A0A6J7BL27</accession>
<dbReference type="EMBL" id="CAFBAA010000038">
    <property type="protein sequence ID" value="CAB4844903.1"/>
    <property type="molecule type" value="Genomic_DNA"/>
</dbReference>
<dbReference type="AlphaFoldDB" id="A0A6J7BL27"/>
<dbReference type="Gene3D" id="2.30.40.10">
    <property type="entry name" value="Urease, subunit C, domain 1"/>
    <property type="match status" value="1"/>
</dbReference>
<dbReference type="Gene3D" id="3.20.20.140">
    <property type="entry name" value="Metal-dependent hydrolases"/>
    <property type="match status" value="1"/>
</dbReference>
<reference evidence="4" key="1">
    <citation type="submission" date="2020-05" db="EMBL/GenBank/DDBJ databases">
        <authorList>
            <person name="Chiriac C."/>
            <person name="Salcher M."/>
            <person name="Ghai R."/>
            <person name="Kavagutti S V."/>
        </authorList>
    </citation>
    <scope>NUCLEOTIDE SEQUENCE</scope>
</reference>
<feature type="domain" description="Amidohydrolase-related" evidence="2">
    <location>
        <begin position="60"/>
        <end position="409"/>
    </location>
</feature>